<proteinExistence type="predicted"/>
<keyword evidence="2" id="KW-0732">Signal</keyword>
<gene>
    <name evidence="3" type="ORF">DC094_00780</name>
</gene>
<evidence type="ECO:0000256" key="1">
    <source>
        <dbReference type="SAM" id="MobiDB-lite"/>
    </source>
</evidence>
<protein>
    <submittedName>
        <fullName evidence="3">Pectin acetylesterase</fullName>
    </submittedName>
</protein>
<comment type="caution">
    <text evidence="3">The sequence shown here is derived from an EMBL/GenBank/DDBJ whole genome shotgun (WGS) entry which is preliminary data.</text>
</comment>
<reference evidence="3 4" key="1">
    <citation type="submission" date="2018-04" db="EMBL/GenBank/DDBJ databases">
        <title>Thalassorhabdus spongiae gen. nov., sp. nov., isolated from a marine sponge in South-West Iceland.</title>
        <authorList>
            <person name="Knobloch S."/>
            <person name="Daussin A."/>
            <person name="Johannsson R."/>
            <person name="Marteinsson V.T."/>
        </authorList>
    </citation>
    <scope>NUCLEOTIDE SEQUENCE [LARGE SCALE GENOMIC DNA]</scope>
    <source>
        <strain evidence="3 4">Hp12</strain>
    </source>
</reference>
<accession>A0A2V1GXU4</accession>
<dbReference type="InterPro" id="IPR004963">
    <property type="entry name" value="PAE/NOTUM"/>
</dbReference>
<dbReference type="EMBL" id="QDDL01000001">
    <property type="protein sequence ID" value="PVZ71606.1"/>
    <property type="molecule type" value="Genomic_DNA"/>
</dbReference>
<sequence length="476" mass="52994">MKYLLAICLSFSLLACAGSDQSDSKNSQGDGNIDTPPIDLVNQPVEVLFEESVKPGHWQRVELADTYCGDGSQYKFFVNLDAESDDLLIAFQGGGACWDYESCTGQNGIRGAANPNGITDNFMNFLDMDNGGSFWGASSPMVLQNHPWHKTEPAKWNKVFLPYCTGDVFAGDKELSYPDPTGENPDLQWKHAGATNTLRVIGWLKQKFTEVDRMMTYGCSAGGVGALAHYQSLRKHINPRIGFMLNDSGPLYPAQLGDNSWQLHQKIADSWNITTMLNAVSADIPGISTDNIGNINQALAITWPQDRLAHTQFTRDANYSGYSYERFFNLQPGDEEIHRLWGEDQQNLMDIYDQYENMAYFIPYFRPFNESHCTSILDFTDTQITGTDNGDGKMMHLGNFINILLDETQPLQSHFEAADPAELERKSLYWELMIALTGIGGEAPAADEESQSSGATQAKSFTLEQLTALGPYRPQE</sequence>
<evidence type="ECO:0000256" key="2">
    <source>
        <dbReference type="SAM" id="SignalP"/>
    </source>
</evidence>
<feature type="signal peptide" evidence="2">
    <location>
        <begin position="1"/>
        <end position="17"/>
    </location>
</feature>
<dbReference type="OrthoDB" id="9802991at2"/>
<feature type="compositionally biased region" description="Polar residues" evidence="1">
    <location>
        <begin position="451"/>
        <end position="465"/>
    </location>
</feature>
<dbReference type="PANTHER" id="PTHR21562">
    <property type="entry name" value="NOTUM-RELATED"/>
    <property type="match status" value="1"/>
</dbReference>
<feature type="chain" id="PRO_5015941166" evidence="2">
    <location>
        <begin position="18"/>
        <end position="476"/>
    </location>
</feature>
<evidence type="ECO:0000313" key="3">
    <source>
        <dbReference type="EMBL" id="PVZ71606.1"/>
    </source>
</evidence>
<organism evidence="3 4">
    <name type="scientific">Pelagibaculum spongiae</name>
    <dbReference type="NCBI Taxonomy" id="2080658"/>
    <lineage>
        <taxon>Bacteria</taxon>
        <taxon>Pseudomonadati</taxon>
        <taxon>Pseudomonadota</taxon>
        <taxon>Gammaproteobacteria</taxon>
        <taxon>Oceanospirillales</taxon>
        <taxon>Pelagibaculum</taxon>
    </lineage>
</organism>
<dbReference type="Pfam" id="PF03283">
    <property type="entry name" value="PAE"/>
    <property type="match status" value="1"/>
</dbReference>
<keyword evidence="4" id="KW-1185">Reference proteome</keyword>
<dbReference type="AlphaFoldDB" id="A0A2V1GXU4"/>
<dbReference type="PROSITE" id="PS51257">
    <property type="entry name" value="PROKAR_LIPOPROTEIN"/>
    <property type="match status" value="1"/>
</dbReference>
<dbReference type="RefSeq" id="WP_116685195.1">
    <property type="nucleotide sequence ID" value="NZ_CAWNYD010000001.1"/>
</dbReference>
<dbReference type="GO" id="GO:0016787">
    <property type="term" value="F:hydrolase activity"/>
    <property type="evidence" value="ECO:0007669"/>
    <property type="project" value="InterPro"/>
</dbReference>
<dbReference type="Proteomes" id="UP000244906">
    <property type="component" value="Unassembled WGS sequence"/>
</dbReference>
<feature type="region of interest" description="Disordered" evidence="1">
    <location>
        <begin position="443"/>
        <end position="476"/>
    </location>
</feature>
<name>A0A2V1GXU4_9GAMM</name>
<dbReference type="PANTHER" id="PTHR21562:SF83">
    <property type="entry name" value="PECTIN ACETYLESTERASE 4"/>
    <property type="match status" value="1"/>
</dbReference>
<evidence type="ECO:0000313" key="4">
    <source>
        <dbReference type="Proteomes" id="UP000244906"/>
    </source>
</evidence>